<gene>
    <name evidence="3" type="ORF">RNJ44_05030</name>
</gene>
<comment type="caution">
    <text evidence="3">The sequence shown here is derived from an EMBL/GenBank/DDBJ whole genome shotgun (WGS) entry which is preliminary data.</text>
</comment>
<dbReference type="Gene3D" id="3.30.70.330">
    <property type="match status" value="1"/>
</dbReference>
<dbReference type="SUPFAM" id="SSF54928">
    <property type="entry name" value="RNA-binding domain, RBD"/>
    <property type="match status" value="1"/>
</dbReference>
<proteinExistence type="predicted"/>
<dbReference type="PROSITE" id="PS50102">
    <property type="entry name" value="RRM"/>
    <property type="match status" value="1"/>
</dbReference>
<evidence type="ECO:0000313" key="4">
    <source>
        <dbReference type="Proteomes" id="UP001623330"/>
    </source>
</evidence>
<dbReference type="InterPro" id="IPR012677">
    <property type="entry name" value="Nucleotide-bd_a/b_plait_sf"/>
</dbReference>
<keyword evidence="4" id="KW-1185">Reference proteome</keyword>
<dbReference type="Proteomes" id="UP001623330">
    <property type="component" value="Unassembled WGS sequence"/>
</dbReference>
<evidence type="ECO:0000256" key="1">
    <source>
        <dbReference type="PROSITE-ProRule" id="PRU00176"/>
    </source>
</evidence>
<evidence type="ECO:0000313" key="3">
    <source>
        <dbReference type="EMBL" id="KAL3233114.1"/>
    </source>
</evidence>
<evidence type="ECO:0000259" key="2">
    <source>
        <dbReference type="PROSITE" id="PS50102"/>
    </source>
</evidence>
<name>A0ABR4NWK1_9SACH</name>
<feature type="domain" description="RRM" evidence="2">
    <location>
        <begin position="4"/>
        <end position="86"/>
    </location>
</feature>
<sequence length="519" mass="61089">MLEQRLFIGNLKHDRDGCLQELEKRFAKYGELLNSKSETDDVFDRRVDFAFVTMNFENSDQLARLRSGFNKVKFKGNELVVDLAKPSWSDSWEERMRVEKKESKALKRKHDKNDWEYYKKMENIAKRTWEDLHQVIPGRMREAPRKKAALRNITFRINVNGTLKVYKCYKTKLWGYERSKDNRDLVSKFTNHRFWKDGADHVVERLDYSRSRGSLVVSGSGEGWNQYLEDIYRRKQIRLGLITDNSDTVARTENITKLDGLVDDSESELEHEKEKTHDVLSQVLSNFDFEKPVAFDDEDDFPIERDSGSYATDEVQYYEKENDESGAAGAENYEQNQWIEQTEEEEKPVEKEDDFIPTFGKPEEKTVVEGTISNTDTLRSLFNPETGDSQDYSSTNVESTSDFKLINDMDNDIDHNKDPLFTFDNLDVVKDDTEHVAQLPKLHSAQHHLFFPHFDSPFLQGQTQLSKIQMSQQEYDLDKWDTEFWENRGNWMREMKQKRRDALRKQRRKNGKHGNALLV</sequence>
<accession>A0ABR4NWK1</accession>
<keyword evidence="1" id="KW-0694">RNA-binding</keyword>
<dbReference type="EMBL" id="JBEVYD010000005">
    <property type="protein sequence ID" value="KAL3233114.1"/>
    <property type="molecule type" value="Genomic_DNA"/>
</dbReference>
<dbReference type="InterPro" id="IPR035979">
    <property type="entry name" value="RBD_domain_sf"/>
</dbReference>
<organism evidence="3 4">
    <name type="scientific">Nakaseomyces bracarensis</name>
    <dbReference type="NCBI Taxonomy" id="273131"/>
    <lineage>
        <taxon>Eukaryota</taxon>
        <taxon>Fungi</taxon>
        <taxon>Dikarya</taxon>
        <taxon>Ascomycota</taxon>
        <taxon>Saccharomycotina</taxon>
        <taxon>Saccharomycetes</taxon>
        <taxon>Saccharomycetales</taxon>
        <taxon>Saccharomycetaceae</taxon>
        <taxon>Nakaseomyces</taxon>
    </lineage>
</organism>
<dbReference type="Pfam" id="PF00076">
    <property type="entry name" value="RRM_1"/>
    <property type="match status" value="1"/>
</dbReference>
<reference evidence="3 4" key="1">
    <citation type="submission" date="2024-05" db="EMBL/GenBank/DDBJ databases">
        <title>Long read based assembly of the Candida bracarensis genome reveals expanded adhesin content.</title>
        <authorList>
            <person name="Marcet-Houben M."/>
            <person name="Ksiezopolska E."/>
            <person name="Gabaldon T."/>
        </authorList>
    </citation>
    <scope>NUCLEOTIDE SEQUENCE [LARGE SCALE GENOMIC DNA]</scope>
    <source>
        <strain evidence="3 4">CBM6</strain>
    </source>
</reference>
<protein>
    <submittedName>
        <fullName evidence="3">60S ribosome subunit biogenesis protein NOP8</fullName>
    </submittedName>
</protein>
<dbReference type="InterPro" id="IPR000504">
    <property type="entry name" value="RRM_dom"/>
</dbReference>